<dbReference type="InterPro" id="IPR000780">
    <property type="entry name" value="CheR_MeTrfase"/>
</dbReference>
<protein>
    <recommendedName>
        <fullName evidence="1">CheR-type methyltransferase domain-containing protein</fullName>
    </recommendedName>
</protein>
<name>A0A2M7XCB4_9BACT</name>
<evidence type="ECO:0000313" key="2">
    <source>
        <dbReference type="EMBL" id="PJA45527.1"/>
    </source>
</evidence>
<dbReference type="InterPro" id="IPR029063">
    <property type="entry name" value="SAM-dependent_MTases_sf"/>
</dbReference>
<comment type="caution">
    <text evidence="2">The sequence shown here is derived from an EMBL/GenBank/DDBJ whole genome shotgun (WGS) entry which is preliminary data.</text>
</comment>
<dbReference type="SMART" id="SM00138">
    <property type="entry name" value="MeTrc"/>
    <property type="match status" value="1"/>
</dbReference>
<dbReference type="PANTHER" id="PTHR24422:SF27">
    <property type="entry name" value="PROTEIN-GLUTAMATE O-METHYLTRANSFERASE"/>
    <property type="match status" value="1"/>
</dbReference>
<dbReference type="InterPro" id="IPR022642">
    <property type="entry name" value="CheR_C"/>
</dbReference>
<reference evidence="3" key="1">
    <citation type="submission" date="2017-09" db="EMBL/GenBank/DDBJ databases">
        <title>Depth-based differentiation of microbial function through sediment-hosted aquifers and enrichment of novel symbionts in the deep terrestrial subsurface.</title>
        <authorList>
            <person name="Probst A.J."/>
            <person name="Ladd B."/>
            <person name="Jarett J.K."/>
            <person name="Geller-Mcgrath D.E."/>
            <person name="Sieber C.M.K."/>
            <person name="Emerson J.B."/>
            <person name="Anantharaman K."/>
            <person name="Thomas B.C."/>
            <person name="Malmstrom R."/>
            <person name="Stieglmeier M."/>
            <person name="Klingl A."/>
            <person name="Woyke T."/>
            <person name="Ryan C.M."/>
            <person name="Banfield J.F."/>
        </authorList>
    </citation>
    <scope>NUCLEOTIDE SEQUENCE [LARGE SCALE GENOMIC DNA]</scope>
</reference>
<dbReference type="AlphaFoldDB" id="A0A2M7XCB4"/>
<gene>
    <name evidence="2" type="ORF">CO174_02755</name>
</gene>
<dbReference type="GO" id="GO:0008757">
    <property type="term" value="F:S-adenosylmethionine-dependent methyltransferase activity"/>
    <property type="evidence" value="ECO:0007669"/>
    <property type="project" value="InterPro"/>
</dbReference>
<dbReference type="Pfam" id="PF01739">
    <property type="entry name" value="CheR"/>
    <property type="match status" value="1"/>
</dbReference>
<dbReference type="PANTHER" id="PTHR24422">
    <property type="entry name" value="CHEMOTAXIS PROTEIN METHYLTRANSFERASE"/>
    <property type="match status" value="1"/>
</dbReference>
<proteinExistence type="predicted"/>
<sequence>MEFNTLDDVRAFVQKVGETLDPRSRYISELLSVVNQSEDVADLEARLCENSRGLRHSGPDVFQAMSLADKLRANLITNETDVFRFESADAAAIVKVMQRIQRTHLVSQDGRPVRVLVAPCSHGAEAFTVSSLALRAGVRVQINAWDVQRACIESARTGMLVTGMPFDHLAQPAIVSEEVLAPISFEVVDLFEWIESDDDRLWDIVLCRNFLGYFQREVVIRLLRRLEQVLSGGGLLVLDPFAVDHFFLGPPKGMYVAEGTSSLWQRR</sequence>
<evidence type="ECO:0000313" key="3">
    <source>
        <dbReference type="Proteomes" id="UP000229385"/>
    </source>
</evidence>
<dbReference type="PRINTS" id="PR00996">
    <property type="entry name" value="CHERMTFRASE"/>
</dbReference>
<organism evidence="2 3">
    <name type="scientific">Candidatus Uhrbacteria bacterium CG_4_9_14_3_um_filter_50_9</name>
    <dbReference type="NCBI Taxonomy" id="1975035"/>
    <lineage>
        <taxon>Bacteria</taxon>
        <taxon>Candidatus Uhriibacteriota</taxon>
    </lineage>
</organism>
<dbReference type="InterPro" id="IPR050903">
    <property type="entry name" value="Bact_Chemotaxis_MeTrfase"/>
</dbReference>
<dbReference type="SUPFAM" id="SSF53335">
    <property type="entry name" value="S-adenosyl-L-methionine-dependent methyltransferases"/>
    <property type="match status" value="1"/>
</dbReference>
<accession>A0A2M7XCB4</accession>
<feature type="domain" description="CheR-type methyltransferase" evidence="1">
    <location>
        <begin position="75"/>
        <end position="238"/>
    </location>
</feature>
<evidence type="ECO:0000259" key="1">
    <source>
        <dbReference type="PROSITE" id="PS50123"/>
    </source>
</evidence>
<dbReference type="EMBL" id="PFWU01000031">
    <property type="protein sequence ID" value="PJA45527.1"/>
    <property type="molecule type" value="Genomic_DNA"/>
</dbReference>
<dbReference type="PROSITE" id="PS50123">
    <property type="entry name" value="CHER"/>
    <property type="match status" value="1"/>
</dbReference>
<dbReference type="Gene3D" id="3.40.50.150">
    <property type="entry name" value="Vaccinia Virus protein VP39"/>
    <property type="match status" value="1"/>
</dbReference>
<dbReference type="Proteomes" id="UP000229385">
    <property type="component" value="Unassembled WGS sequence"/>
</dbReference>